<sequence>MAMHRIWPSSHSVTDILGIRSITEQQISDSSSYPSAKVEDWSSLNRSNFHPPSSPVVNGMDKAQLEQEAKHAQTLNGLPTVNSFVSAASMAPYHPPTQVSPYMAYSATTSGYVTGHTWQHPSGSALSPHSCDIPASMRFKSMLTAREGSHPVTASAL</sequence>
<name>A0ABS2YI40_POLSP</name>
<dbReference type="EMBL" id="JAAWVQ010157593">
    <property type="protein sequence ID" value="MBN3286404.1"/>
    <property type="molecule type" value="Genomic_DNA"/>
</dbReference>
<organism evidence="1 2">
    <name type="scientific">Polyodon spathula</name>
    <name type="common">North American paddlefish</name>
    <name type="synonym">Squalus spathula</name>
    <dbReference type="NCBI Taxonomy" id="7913"/>
    <lineage>
        <taxon>Eukaryota</taxon>
        <taxon>Metazoa</taxon>
        <taxon>Chordata</taxon>
        <taxon>Craniata</taxon>
        <taxon>Vertebrata</taxon>
        <taxon>Euteleostomi</taxon>
        <taxon>Actinopterygii</taxon>
        <taxon>Chondrostei</taxon>
        <taxon>Acipenseriformes</taxon>
        <taxon>Polyodontidae</taxon>
        <taxon>Polyodon</taxon>
    </lineage>
</organism>
<evidence type="ECO:0000313" key="1">
    <source>
        <dbReference type="EMBL" id="MBN3286404.1"/>
    </source>
</evidence>
<keyword evidence="2" id="KW-1185">Reference proteome</keyword>
<accession>A0ABS2YI40</accession>
<proteinExistence type="predicted"/>
<feature type="non-terminal residue" evidence="1">
    <location>
        <position position="157"/>
    </location>
</feature>
<dbReference type="Proteomes" id="UP001166093">
    <property type="component" value="Unassembled WGS sequence"/>
</dbReference>
<protein>
    <submittedName>
        <fullName evidence="1">PAX9 protein</fullName>
    </submittedName>
</protein>
<reference evidence="1" key="1">
    <citation type="journal article" date="2021" name="Cell">
        <title>Tracing the genetic footprints of vertebrate landing in non-teleost ray-finned fishes.</title>
        <authorList>
            <person name="Bi X."/>
            <person name="Wang K."/>
            <person name="Yang L."/>
            <person name="Pan H."/>
            <person name="Jiang H."/>
            <person name="Wei Q."/>
            <person name="Fang M."/>
            <person name="Yu H."/>
            <person name="Zhu C."/>
            <person name="Cai Y."/>
            <person name="He Y."/>
            <person name="Gan X."/>
            <person name="Zeng H."/>
            <person name="Yu D."/>
            <person name="Zhu Y."/>
            <person name="Jiang H."/>
            <person name="Qiu Q."/>
            <person name="Yang H."/>
            <person name="Zhang Y.E."/>
            <person name="Wang W."/>
            <person name="Zhu M."/>
            <person name="He S."/>
            <person name="Zhang G."/>
        </authorList>
    </citation>
    <scope>NUCLEOTIDE SEQUENCE</scope>
    <source>
        <strain evidence="1">Pddl_001</strain>
    </source>
</reference>
<gene>
    <name evidence="1" type="primary">Pax9_1</name>
    <name evidence="1" type="ORF">GTO93_0004083</name>
</gene>
<comment type="caution">
    <text evidence="1">The sequence shown here is derived from an EMBL/GenBank/DDBJ whole genome shotgun (WGS) entry which is preliminary data.</text>
</comment>
<feature type="non-terminal residue" evidence="1">
    <location>
        <position position="1"/>
    </location>
</feature>
<evidence type="ECO:0000313" key="2">
    <source>
        <dbReference type="Proteomes" id="UP001166093"/>
    </source>
</evidence>